<proteinExistence type="inferred from homology"/>
<dbReference type="AlphaFoldDB" id="A0A2G6KIE2"/>
<dbReference type="GO" id="GO:0006227">
    <property type="term" value="P:dUDP biosynthetic process"/>
    <property type="evidence" value="ECO:0007669"/>
    <property type="project" value="TreeGrafter"/>
</dbReference>
<dbReference type="FunFam" id="3.40.50.300:FF:000225">
    <property type="entry name" value="Thymidylate kinase"/>
    <property type="match status" value="1"/>
</dbReference>
<protein>
    <recommendedName>
        <fullName evidence="3 11">Thymidylate kinase</fullName>
        <ecNumber evidence="2 11">2.7.4.9</ecNumber>
    </recommendedName>
    <alternativeName>
        <fullName evidence="11">dTMP kinase</fullName>
    </alternativeName>
</protein>
<comment type="caution">
    <text evidence="13">The sequence shown here is derived from an EMBL/GenBank/DDBJ whole genome shotgun (WGS) entry which is preliminary data.</text>
</comment>
<dbReference type="GO" id="GO:0005829">
    <property type="term" value="C:cytosol"/>
    <property type="evidence" value="ECO:0007669"/>
    <property type="project" value="TreeGrafter"/>
</dbReference>
<evidence type="ECO:0000313" key="14">
    <source>
        <dbReference type="Proteomes" id="UP000230914"/>
    </source>
</evidence>
<comment type="catalytic activity">
    <reaction evidence="9 11">
        <text>dTMP + ATP = dTDP + ADP</text>
        <dbReference type="Rhea" id="RHEA:13517"/>
        <dbReference type="ChEBI" id="CHEBI:30616"/>
        <dbReference type="ChEBI" id="CHEBI:58369"/>
        <dbReference type="ChEBI" id="CHEBI:63528"/>
        <dbReference type="ChEBI" id="CHEBI:456216"/>
        <dbReference type="EC" id="2.7.4.9"/>
    </reaction>
</comment>
<reference evidence="13 14" key="1">
    <citation type="submission" date="2017-10" db="EMBL/GenBank/DDBJ databases">
        <title>Novel microbial diversity and functional potential in the marine mammal oral microbiome.</title>
        <authorList>
            <person name="Dudek N.K."/>
            <person name="Sun C.L."/>
            <person name="Burstein D."/>
            <person name="Kantor R.S."/>
            <person name="Aliaga Goltsman D.S."/>
            <person name="Bik E.M."/>
            <person name="Thomas B.C."/>
            <person name="Banfield J.F."/>
            <person name="Relman D.A."/>
        </authorList>
    </citation>
    <scope>NUCLEOTIDE SEQUENCE [LARGE SCALE GENOMIC DNA]</scope>
    <source>
        <strain evidence="13">DOLJORAL78_61_10</strain>
    </source>
</reference>
<dbReference type="GO" id="GO:0006235">
    <property type="term" value="P:dTTP biosynthetic process"/>
    <property type="evidence" value="ECO:0007669"/>
    <property type="project" value="UniProtKB-UniRule"/>
</dbReference>
<evidence type="ECO:0000256" key="5">
    <source>
        <dbReference type="ARBA" id="ARBA00022727"/>
    </source>
</evidence>
<name>A0A2G6KIE2_9ACTN</name>
<dbReference type="NCBIfam" id="TIGR00041">
    <property type="entry name" value="DTMP_kinase"/>
    <property type="match status" value="1"/>
</dbReference>
<dbReference type="CDD" id="cd01672">
    <property type="entry name" value="TMPK"/>
    <property type="match status" value="1"/>
</dbReference>
<evidence type="ECO:0000256" key="3">
    <source>
        <dbReference type="ARBA" id="ARBA00017144"/>
    </source>
</evidence>
<keyword evidence="8 11" id="KW-0067">ATP-binding</keyword>
<dbReference type="PROSITE" id="PS01331">
    <property type="entry name" value="THYMIDYLATE_KINASE"/>
    <property type="match status" value="1"/>
</dbReference>
<evidence type="ECO:0000313" key="13">
    <source>
        <dbReference type="EMBL" id="PIE34579.1"/>
    </source>
</evidence>
<feature type="binding site" evidence="11">
    <location>
        <begin position="11"/>
        <end position="18"/>
    </location>
    <ligand>
        <name>ATP</name>
        <dbReference type="ChEBI" id="CHEBI:30616"/>
    </ligand>
</feature>
<evidence type="ECO:0000256" key="10">
    <source>
        <dbReference type="ARBA" id="ARBA00057735"/>
    </source>
</evidence>
<evidence type="ECO:0000256" key="7">
    <source>
        <dbReference type="ARBA" id="ARBA00022777"/>
    </source>
</evidence>
<dbReference type="PANTHER" id="PTHR10344">
    <property type="entry name" value="THYMIDYLATE KINASE"/>
    <property type="match status" value="1"/>
</dbReference>
<organism evidence="13 14">
    <name type="scientific">Ilumatobacter coccineus</name>
    <dbReference type="NCBI Taxonomy" id="467094"/>
    <lineage>
        <taxon>Bacteria</taxon>
        <taxon>Bacillati</taxon>
        <taxon>Actinomycetota</taxon>
        <taxon>Acidimicrobiia</taxon>
        <taxon>Acidimicrobiales</taxon>
        <taxon>Ilumatobacteraceae</taxon>
        <taxon>Ilumatobacter</taxon>
    </lineage>
</organism>
<dbReference type="InterPro" id="IPR027417">
    <property type="entry name" value="P-loop_NTPase"/>
</dbReference>
<keyword evidence="4 11" id="KW-0808">Transferase</keyword>
<evidence type="ECO:0000259" key="12">
    <source>
        <dbReference type="Pfam" id="PF02223"/>
    </source>
</evidence>
<dbReference type="Proteomes" id="UP000230914">
    <property type="component" value="Unassembled WGS sequence"/>
</dbReference>
<dbReference type="InterPro" id="IPR018094">
    <property type="entry name" value="Thymidylate_kinase"/>
</dbReference>
<sequence>MADPVYIALEGAEGCGKSTQARRLADAIGAVLTQETGGTPIGQRLRAILHDTSVVDLNDRSEALITAADRAQHLAQVVGPALAAGRHVVSDRSVYSTLAYQGYGRGLPVDEVAQINDWAIEGRWPDLVILLVVSDETTAARMKERHLDRFEQASAEFHRRVAAGFAEMAAADPTRWVTIDADDEIDAVAAAIRDAVADRMGL</sequence>
<dbReference type="EC" id="2.7.4.9" evidence="2 11"/>
<comment type="function">
    <text evidence="10 11">Phosphorylation of dTMP to form dTDP in both de novo and salvage pathways of dTTP synthesis.</text>
</comment>
<dbReference type="InterPro" id="IPR039430">
    <property type="entry name" value="Thymidylate_kin-like_dom"/>
</dbReference>
<dbReference type="GO" id="GO:0006233">
    <property type="term" value="P:dTDP biosynthetic process"/>
    <property type="evidence" value="ECO:0007669"/>
    <property type="project" value="InterPro"/>
</dbReference>
<keyword evidence="6 11" id="KW-0547">Nucleotide-binding</keyword>
<dbReference type="PANTHER" id="PTHR10344:SF4">
    <property type="entry name" value="UMP-CMP KINASE 2, MITOCHONDRIAL"/>
    <property type="match status" value="1"/>
</dbReference>
<gene>
    <name evidence="11 13" type="primary">tmk</name>
    <name evidence="13" type="ORF">CSA55_00545</name>
</gene>
<evidence type="ECO:0000256" key="4">
    <source>
        <dbReference type="ARBA" id="ARBA00022679"/>
    </source>
</evidence>
<evidence type="ECO:0000256" key="6">
    <source>
        <dbReference type="ARBA" id="ARBA00022741"/>
    </source>
</evidence>
<dbReference type="GO" id="GO:0005524">
    <property type="term" value="F:ATP binding"/>
    <property type="evidence" value="ECO:0007669"/>
    <property type="project" value="UniProtKB-UniRule"/>
</dbReference>
<keyword evidence="7 11" id="KW-0418">Kinase</keyword>
<comment type="similarity">
    <text evidence="1 11">Belongs to the thymidylate kinase family.</text>
</comment>
<keyword evidence="5 11" id="KW-0545">Nucleotide biosynthesis</keyword>
<dbReference type="InterPro" id="IPR018095">
    <property type="entry name" value="Thymidylate_kin_CS"/>
</dbReference>
<accession>A0A2G6KIE2</accession>
<evidence type="ECO:0000256" key="2">
    <source>
        <dbReference type="ARBA" id="ARBA00012980"/>
    </source>
</evidence>
<evidence type="ECO:0000256" key="1">
    <source>
        <dbReference type="ARBA" id="ARBA00009776"/>
    </source>
</evidence>
<dbReference type="Pfam" id="PF02223">
    <property type="entry name" value="Thymidylate_kin"/>
    <property type="match status" value="1"/>
</dbReference>
<dbReference type="GO" id="GO:0004798">
    <property type="term" value="F:dTMP kinase activity"/>
    <property type="evidence" value="ECO:0007669"/>
    <property type="project" value="UniProtKB-UniRule"/>
</dbReference>
<dbReference type="HAMAP" id="MF_00165">
    <property type="entry name" value="Thymidylate_kinase"/>
    <property type="match status" value="1"/>
</dbReference>
<dbReference type="SUPFAM" id="SSF52540">
    <property type="entry name" value="P-loop containing nucleoside triphosphate hydrolases"/>
    <property type="match status" value="1"/>
</dbReference>
<dbReference type="EMBL" id="PDSL01000013">
    <property type="protein sequence ID" value="PIE34579.1"/>
    <property type="molecule type" value="Genomic_DNA"/>
</dbReference>
<dbReference type="Gene3D" id="3.40.50.300">
    <property type="entry name" value="P-loop containing nucleotide triphosphate hydrolases"/>
    <property type="match status" value="1"/>
</dbReference>
<feature type="domain" description="Thymidylate kinase-like" evidence="12">
    <location>
        <begin position="9"/>
        <end position="192"/>
    </location>
</feature>
<evidence type="ECO:0000256" key="8">
    <source>
        <dbReference type="ARBA" id="ARBA00022840"/>
    </source>
</evidence>
<evidence type="ECO:0000256" key="11">
    <source>
        <dbReference type="HAMAP-Rule" id="MF_00165"/>
    </source>
</evidence>
<evidence type="ECO:0000256" key="9">
    <source>
        <dbReference type="ARBA" id="ARBA00048743"/>
    </source>
</evidence>